<dbReference type="EMBL" id="FNXT01001219">
    <property type="protein sequence ID" value="SZX74734.1"/>
    <property type="molecule type" value="Genomic_DNA"/>
</dbReference>
<dbReference type="EMBL" id="FNXT01000141">
    <property type="protein sequence ID" value="SZX61421.1"/>
    <property type="molecule type" value="Genomic_DNA"/>
</dbReference>
<protein>
    <submittedName>
        <fullName evidence="3">Uncharacterized protein</fullName>
    </submittedName>
</protein>
<evidence type="ECO:0000313" key="2">
    <source>
        <dbReference type="EMBL" id="SZX61421.1"/>
    </source>
</evidence>
<feature type="coiled-coil region" evidence="1">
    <location>
        <begin position="781"/>
        <end position="847"/>
    </location>
</feature>
<evidence type="ECO:0000313" key="3">
    <source>
        <dbReference type="EMBL" id="SZX74734.1"/>
    </source>
</evidence>
<dbReference type="AlphaFoldDB" id="A0A383WCH8"/>
<accession>A0A383WCH8</accession>
<proteinExistence type="predicted"/>
<keyword evidence="4" id="KW-1185">Reference proteome</keyword>
<keyword evidence="1" id="KW-0175">Coiled coil</keyword>
<reference evidence="3 4" key="1">
    <citation type="submission" date="2016-10" db="EMBL/GenBank/DDBJ databases">
        <authorList>
            <person name="Cai Z."/>
        </authorList>
    </citation>
    <scope>NUCLEOTIDE SEQUENCE [LARGE SCALE GENOMIC DNA]</scope>
</reference>
<sequence>MALNELDAPTWRVLALLLPDPSSFASCCKRASQSVRDEGFCYAWFAAHHRSRAPDRPWQYAALTWQLHRHASPEQVAAFMLSFHAWQKQQDNNAAGLADKAAPAATASSNPAALSAEAAAARRAAARARTMLQPLYSHTEGYFSLPMACKLLPSTVRRAQQLLANGRAVDALFYLCPASTSVLCAYAAKSRNVGLLQQLLTHKVNLRSCIVFPSHWFTGCADGIYLRTELACSYAALASGNQQMLRQVLLCAGRTWNKKMWCSRLLLCYAARHSSAECLQEVLAARRMHEIFRREAALVAPQHLVMAAARTDPWAAGAVSQLLQALTPKQRKPANMRPAYKAACSSGCMAVLQLLLGEAAAAPRQQLPVLLEAAAEAGNLQVWHQLLLQGDSDAKQQQQQLQGEEQQQQEAAAAAALPPLDWSCLSLQQLTSVLHLALPRRYGDAGFHPGTSQQQQWDAAEDACRLQMADLLWQQLVVQQGKEADLRQHLREPVATKHSPAGFGSGPAAAAVAAAVAAGEFVLPADAINSRLLFCYGAGSFSKDSFNWRAMPAARVMWLQQHQLVPPEQQHLKICASFALQGAMEVAIEAGDFTQAMQLYNVSNSVDGLQEMFVERDKRVVGSSIGGHLRRACAAGDAAAVAQLERLVCFANGLIVDMSQALQHPELLQSLLGGFIGRAVTKGTLAEELGLPWPLLQRLLTQRMDCLLAGGLGMPWFQHMQRDELLEAVQHTLTLAQDQAATAKQLHFAARTALVTEMQSRQQDGGMGAAGNAAAGFLFPAVVQQQQQQQLQQQLQQQQEQQQQPLDPMQQLANQLNAGLQLQNQVQDQANEALQELQQIVQELQQAGAPEDEIAQIEAQGLLNIQFEQPQEQQQPEVLPQEDDSNAAVLRQLQARLEAGERSIAVPQQAQLGPLPLWQQCLLEVASNMPRVPISIAPNGLDAYLTSGMLVADPPAAAGDDAGDITPLQQLLGDAALVTGPPVTPQPPRLPWGRLVAQAAVELRRPQLLAWALQPEQRQRLWGSADNAAKAALVHLGQQHCTPISNDVSRQPEQQRADLLQLQTHQQQLLPGRPAFAQLAAETALLLLNVTPNDEGLLSDWLQHGLRPGSSAADLARARAVLAAVVATKQLPAGAQLMRRLCLLQVQRLGDADLLALVVLWGQRLPPQPMRGDHVQSDDDAE</sequence>
<name>A0A383WCH8_TETOB</name>
<dbReference type="PANTHER" id="PTHR34491">
    <property type="entry name" value="A-TYPE INCLUSION PROTEIN, PUTATIVE-RELATED"/>
    <property type="match status" value="1"/>
</dbReference>
<dbReference type="Proteomes" id="UP000256970">
    <property type="component" value="Unassembled WGS sequence"/>
</dbReference>
<dbReference type="PANTHER" id="PTHR34491:SF74">
    <property type="entry name" value="DUF4456 DOMAIN-CONTAINING PROTEIN"/>
    <property type="match status" value="1"/>
</dbReference>
<gene>
    <name evidence="3" type="ORF">BQ4739_LOCUS15052</name>
    <name evidence="2" type="ORF">BQ4739_LOCUS1917</name>
</gene>
<organism evidence="3 4">
    <name type="scientific">Tetradesmus obliquus</name>
    <name type="common">Green alga</name>
    <name type="synonym">Acutodesmus obliquus</name>
    <dbReference type="NCBI Taxonomy" id="3088"/>
    <lineage>
        <taxon>Eukaryota</taxon>
        <taxon>Viridiplantae</taxon>
        <taxon>Chlorophyta</taxon>
        <taxon>core chlorophytes</taxon>
        <taxon>Chlorophyceae</taxon>
        <taxon>CS clade</taxon>
        <taxon>Sphaeropleales</taxon>
        <taxon>Scenedesmaceae</taxon>
        <taxon>Tetradesmus</taxon>
    </lineage>
</organism>
<evidence type="ECO:0000313" key="4">
    <source>
        <dbReference type="Proteomes" id="UP000256970"/>
    </source>
</evidence>
<evidence type="ECO:0000256" key="1">
    <source>
        <dbReference type="SAM" id="Coils"/>
    </source>
</evidence>